<keyword evidence="1" id="KW-0328">Glycosyltransferase</keyword>
<dbReference type="GO" id="GO:0016757">
    <property type="term" value="F:glycosyltransferase activity"/>
    <property type="evidence" value="ECO:0007669"/>
    <property type="project" value="UniProtKB-KW"/>
</dbReference>
<reference key="1">
    <citation type="submission" date="2010-08" db="EMBL/GenBank/DDBJ databases">
        <authorList>
            <person name="Zeigler D.R."/>
        </authorList>
    </citation>
    <scope>NUCLEOTIDE SEQUENCE</scope>
    <source>
        <strain>W23</strain>
    </source>
</reference>
<dbReference type="HOGENOM" id="CLU_041132_3_1_9"/>
<dbReference type="PANTHER" id="PTHR12526">
    <property type="entry name" value="GLYCOSYLTRANSFERASE"/>
    <property type="match status" value="1"/>
</dbReference>
<sequence>MQKMRSKKDYSRKQREKVMKVETKEAIIHVIVATAEWGKDQLRYRRHRLAEFLAAQEETKEVIWVCPAPRTQGNEFQQVHSGIRQFAIKDLLQKKMFRFGRYTDVFYRHKLSPLLDELTSASANGERCCLWYTFPGFPLLSSLYPWDQVIYDCSDLWAAPISGRSNLLSEFRRKVIKSAELRIIHRADSITCSSDYLHKEVDKKLTAGREKVHTVENGVEYELFSANKAAPDRSILQGREGTVLGFIGGIKPKLDFKMIEEAALQKPDWTFLWVGPDATNGDVSFQELLRLPNVIWTGPADPKEVPHYMELIDIGIMPYKKSSYNQAVFPLKLFEFLAAGKPVVGSNLPSTSKMKKPYVYEYVEGDHPLDFIAACEKVIGQNGDETYKEMRRNIARAQDWNCLFKQIMKYTGIQKHA</sequence>
<dbReference type="NCBIfam" id="NF047676">
    <property type="entry name" value="TeichurnBiosyTuaH"/>
    <property type="match status" value="1"/>
</dbReference>
<dbReference type="EMBL" id="CP002183">
    <property type="protein sequence ID" value="ADM39520.1"/>
    <property type="molecule type" value="Genomic_DNA"/>
</dbReference>
<dbReference type="CDD" id="cd04950">
    <property type="entry name" value="GT4_TuaH-like"/>
    <property type="match status" value="1"/>
</dbReference>
<evidence type="ECO:0000313" key="4">
    <source>
        <dbReference type="Proteomes" id="UP000002233"/>
    </source>
</evidence>
<evidence type="ECO:0000256" key="2">
    <source>
        <dbReference type="ARBA" id="ARBA00022679"/>
    </source>
</evidence>
<evidence type="ECO:0000313" key="3">
    <source>
        <dbReference type="EMBL" id="ADM39520.1"/>
    </source>
</evidence>
<dbReference type="AlphaFoldDB" id="E0U4B5"/>
<evidence type="ECO:0000256" key="1">
    <source>
        <dbReference type="ARBA" id="ARBA00022676"/>
    </source>
</evidence>
<dbReference type="CAZy" id="GT4">
    <property type="family name" value="Glycosyltransferase Family 4"/>
</dbReference>
<accession>E0U4B5</accession>
<dbReference type="PANTHER" id="PTHR12526:SF629">
    <property type="entry name" value="TEICHURONIC ACID BIOSYNTHESIS GLYCOSYLTRANSFERASE TUAH-RELATED"/>
    <property type="match status" value="1"/>
</dbReference>
<gene>
    <name evidence="3" type="primary">tuaH</name>
    <name evidence="3" type="ordered locus">BSUW23_17425</name>
</gene>
<name>E0U4B5_BACSH</name>
<reference evidence="3 4" key="2">
    <citation type="journal article" date="2011" name="Microbiology">
        <title>The genome sequence of Bacillus subtilis subsp. spizizenii W23: insights into speciation within the B. subtilis complex and into the history of B. subtilis genetics.</title>
        <authorList>
            <person name="Zeigler D.R."/>
        </authorList>
    </citation>
    <scope>NUCLEOTIDE SEQUENCE [LARGE SCALE GENOMIC DNA]</scope>
    <source>
        <strain evidence="4">ATCC 23059 / NRRL B-14472 / W23</strain>
    </source>
</reference>
<organism evidence="3 4">
    <name type="scientific">Bacillus spizizenii (strain ATCC 23059 / NRRL B-14472 / W23)</name>
    <name type="common">Bacillus subtilis subsp. spizizenii</name>
    <dbReference type="NCBI Taxonomy" id="655816"/>
    <lineage>
        <taxon>Bacteria</taxon>
        <taxon>Bacillati</taxon>
        <taxon>Bacillota</taxon>
        <taxon>Bacilli</taxon>
        <taxon>Bacillales</taxon>
        <taxon>Bacillaceae</taxon>
        <taxon>Bacillus</taxon>
    </lineage>
</organism>
<proteinExistence type="predicted"/>
<dbReference type="Pfam" id="PF13692">
    <property type="entry name" value="Glyco_trans_1_4"/>
    <property type="match status" value="1"/>
</dbReference>
<dbReference type="SUPFAM" id="SSF53756">
    <property type="entry name" value="UDP-Glycosyltransferase/glycogen phosphorylase"/>
    <property type="match status" value="1"/>
</dbReference>
<protein>
    <submittedName>
        <fullName evidence="3">Putative glycosyltransferase</fullName>
    </submittedName>
</protein>
<dbReference type="Gene3D" id="3.40.50.2000">
    <property type="entry name" value="Glycogen Phosphorylase B"/>
    <property type="match status" value="2"/>
</dbReference>
<keyword evidence="2 3" id="KW-0808">Transferase</keyword>
<dbReference type="KEGG" id="bss:BSUW23_17425"/>
<dbReference type="Proteomes" id="UP000002233">
    <property type="component" value="Chromosome"/>
</dbReference>